<evidence type="ECO:0000313" key="7">
    <source>
        <dbReference type="Proteomes" id="UP000017836"/>
    </source>
</evidence>
<dbReference type="PANTHER" id="PTHR22835">
    <property type="entry name" value="ZINC FINGER FYVE DOMAIN CONTAINING PROTEIN"/>
    <property type="match status" value="1"/>
</dbReference>
<evidence type="ECO:0000256" key="5">
    <source>
        <dbReference type="SAM" id="SignalP"/>
    </source>
</evidence>
<sequence>MAFLWWVLLLSVAWNGEERMMVMGLNGKCEFPAIFNFGDSNSDTGAISASFFEVPPPNGETFFRKPSGRVCDGRLMIDFIAENLGLPYLTAYLDSLGEGFRHGANFATGGSTIRPQNVTLFEGGVSPFSLDIQILQFDQFKSRSNALYVKENALKANVPKPEDFCKALYTFDIGQNDLVAGFRTMSDDGVRASIPKILVGLSQVIQLLYGQGARSFWIHNTGPIGCLPLSVIYYPLKPRNIDKYGCVYTQNDVAQEFNRQLKVMVSQLRKQLPLAALTYVDVYSAKFNLITHAKEQGFGDPMKFCCGHAGDYTVGCGRKAVVNGTEIYGSSCGNPSMYVSWDGVHYSHAANQWIANHILNGQLSEPPLPLPQACKRVDP</sequence>
<feature type="chain" id="PRO_5004808334" evidence="5">
    <location>
        <begin position="19"/>
        <end position="379"/>
    </location>
</feature>
<dbReference type="Pfam" id="PF00657">
    <property type="entry name" value="Lipase_GDSL"/>
    <property type="match status" value="1"/>
</dbReference>
<dbReference type="EMBL" id="KI392567">
    <property type="protein sequence ID" value="ERN13850.1"/>
    <property type="molecule type" value="Genomic_DNA"/>
</dbReference>
<reference evidence="7" key="1">
    <citation type="journal article" date="2013" name="Science">
        <title>The Amborella genome and the evolution of flowering plants.</title>
        <authorList>
            <consortium name="Amborella Genome Project"/>
        </authorList>
    </citation>
    <scope>NUCLEOTIDE SEQUENCE [LARGE SCALE GENOMIC DNA]</scope>
</reference>
<dbReference type="HOGENOM" id="CLU_015101_2_0_1"/>
<dbReference type="SUPFAM" id="SSF52266">
    <property type="entry name" value="SGNH hydrolase"/>
    <property type="match status" value="1"/>
</dbReference>
<dbReference type="GO" id="GO:0016788">
    <property type="term" value="F:hydrolase activity, acting on ester bonds"/>
    <property type="evidence" value="ECO:0007669"/>
    <property type="project" value="InterPro"/>
</dbReference>
<protein>
    <submittedName>
        <fullName evidence="6">Uncharacterized protein</fullName>
    </submittedName>
</protein>
<dbReference type="InterPro" id="IPR035669">
    <property type="entry name" value="SGNH_plant_lipase-like"/>
</dbReference>
<evidence type="ECO:0000256" key="1">
    <source>
        <dbReference type="ARBA" id="ARBA00008668"/>
    </source>
</evidence>
<organism evidence="6 7">
    <name type="scientific">Amborella trichopoda</name>
    <dbReference type="NCBI Taxonomy" id="13333"/>
    <lineage>
        <taxon>Eukaryota</taxon>
        <taxon>Viridiplantae</taxon>
        <taxon>Streptophyta</taxon>
        <taxon>Embryophyta</taxon>
        <taxon>Tracheophyta</taxon>
        <taxon>Spermatophyta</taxon>
        <taxon>Magnoliopsida</taxon>
        <taxon>Amborellales</taxon>
        <taxon>Amborellaceae</taxon>
        <taxon>Amborella</taxon>
    </lineage>
</organism>
<evidence type="ECO:0000313" key="6">
    <source>
        <dbReference type="EMBL" id="ERN13850.1"/>
    </source>
</evidence>
<comment type="similarity">
    <text evidence="1">Belongs to the 'GDSL' lipolytic enzyme family.</text>
</comment>
<dbReference type="OrthoDB" id="1600564at2759"/>
<gene>
    <name evidence="6" type="ORF">AMTR_s00049p00230810</name>
</gene>
<dbReference type="InterPro" id="IPR001087">
    <property type="entry name" value="GDSL"/>
</dbReference>
<keyword evidence="7" id="KW-1185">Reference proteome</keyword>
<dbReference type="PANTHER" id="PTHR22835:SF555">
    <property type="entry name" value="GDSL-LIKE LIPASE_ACYLHYDROLASE"/>
    <property type="match status" value="1"/>
</dbReference>
<accession>W1Q0X8</accession>
<keyword evidence="3" id="KW-0378">Hydrolase</keyword>
<evidence type="ECO:0000256" key="4">
    <source>
        <dbReference type="ARBA" id="ARBA00023180"/>
    </source>
</evidence>
<dbReference type="Proteomes" id="UP000017836">
    <property type="component" value="Unassembled WGS sequence"/>
</dbReference>
<dbReference type="eggNOG" id="ENOG502QRBK">
    <property type="taxonomic scope" value="Eukaryota"/>
</dbReference>
<dbReference type="OMA" id="QSACHNQ"/>
<dbReference type="Gramene" id="ERN13850">
    <property type="protein sequence ID" value="ERN13850"/>
    <property type="gene ID" value="AMTR_s00049p00230810"/>
</dbReference>
<evidence type="ECO:0000256" key="2">
    <source>
        <dbReference type="ARBA" id="ARBA00022729"/>
    </source>
</evidence>
<feature type="signal peptide" evidence="5">
    <location>
        <begin position="1"/>
        <end position="18"/>
    </location>
</feature>
<dbReference type="Gene3D" id="3.40.50.1110">
    <property type="entry name" value="SGNH hydrolase"/>
    <property type="match status" value="1"/>
</dbReference>
<keyword evidence="4" id="KW-0325">Glycoprotein</keyword>
<proteinExistence type="inferred from homology"/>
<dbReference type="InterPro" id="IPR036514">
    <property type="entry name" value="SGNH_hydro_sf"/>
</dbReference>
<keyword evidence="2 5" id="KW-0732">Signal</keyword>
<name>W1Q0X8_AMBTC</name>
<evidence type="ECO:0000256" key="3">
    <source>
        <dbReference type="ARBA" id="ARBA00022801"/>
    </source>
</evidence>
<dbReference type="AlphaFoldDB" id="W1Q0X8"/>
<dbReference type="CDD" id="cd01837">
    <property type="entry name" value="SGNH_plant_lipase_like"/>
    <property type="match status" value="1"/>
</dbReference>